<gene>
    <name evidence="4" type="ORF">PVK06_005879</name>
</gene>
<evidence type="ECO:0000313" key="4">
    <source>
        <dbReference type="EMBL" id="KAK5843422.1"/>
    </source>
</evidence>
<dbReference type="InterPro" id="IPR035595">
    <property type="entry name" value="UDP_glycos_trans_CS"/>
</dbReference>
<evidence type="ECO:0000313" key="5">
    <source>
        <dbReference type="Proteomes" id="UP001358586"/>
    </source>
</evidence>
<dbReference type="PANTHER" id="PTHR11926">
    <property type="entry name" value="GLUCOSYL/GLUCURONOSYL TRANSFERASES"/>
    <property type="match status" value="1"/>
</dbReference>
<dbReference type="EMBL" id="JARKNE010000002">
    <property type="protein sequence ID" value="KAK5843422.1"/>
    <property type="molecule type" value="Genomic_DNA"/>
</dbReference>
<dbReference type="CDD" id="cd03784">
    <property type="entry name" value="GT1_Gtf-like"/>
    <property type="match status" value="2"/>
</dbReference>
<keyword evidence="3" id="KW-0808">Transferase</keyword>
<accession>A0ABR0QX27</accession>
<proteinExistence type="inferred from homology"/>
<dbReference type="Pfam" id="PF00201">
    <property type="entry name" value="UDPGT"/>
    <property type="match status" value="2"/>
</dbReference>
<reference evidence="4 5" key="1">
    <citation type="submission" date="2023-03" db="EMBL/GenBank/DDBJ databases">
        <title>WGS of Gossypium arboreum.</title>
        <authorList>
            <person name="Yu D."/>
        </authorList>
    </citation>
    <scope>NUCLEOTIDE SEQUENCE [LARGE SCALE GENOMIC DNA]</scope>
    <source>
        <tissue evidence="4">Leaf</tissue>
    </source>
</reference>
<protein>
    <recommendedName>
        <fullName evidence="6">7-deoxyloganetin glucosyltransferase-like</fullName>
    </recommendedName>
</protein>
<dbReference type="Proteomes" id="UP001358586">
    <property type="component" value="Chromosome 2"/>
</dbReference>
<evidence type="ECO:0000256" key="2">
    <source>
        <dbReference type="ARBA" id="ARBA00022676"/>
    </source>
</evidence>
<dbReference type="InterPro" id="IPR002213">
    <property type="entry name" value="UDP_glucos_trans"/>
</dbReference>
<comment type="similarity">
    <text evidence="1">Belongs to the UDP-glycosyltransferase family.</text>
</comment>
<comment type="caution">
    <text evidence="4">The sequence shown here is derived from an EMBL/GenBank/DDBJ whole genome shotgun (WGS) entry which is preliminary data.</text>
</comment>
<dbReference type="PANTHER" id="PTHR11926:SF1365">
    <property type="entry name" value="GLYCOSYLTRANSFERASE"/>
    <property type="match status" value="1"/>
</dbReference>
<keyword evidence="5" id="KW-1185">Reference proteome</keyword>
<sequence length="942" mass="106940">MASVETSKPHVVCIPYPSQGHVSPMMQLAKLLHSRGFFITFVNTEFNHRRLIRSKGANFVKGLPDFRFETIPDGLSSSDRDATQDVRALCDSTRKNCLAPFLELLLISDGVMSFAIKAAPVFGIPEVQFWTASACSFMGYLQFSELLKRGIIPFQNETFLSDGTLDKPIDWVPGMSNIQLRDLPSFIRANNPNDIMFDFMGSEAQNCLKAPAIIFNTFDEFEHEVLKAIAAKFPGIYTIGPLQLLARHMPDGPSKSINSSLWKEDTSCIEWLNKREPSSVVYVNYGSVTVMSEKHLKEFAWGLANSKHPFLWIVRSDIVMGDSAILHEEFLEEIKDRGLITSWCNQCEVLSHPSVGVFLTHCGWNSTLEAISGGVPLICWPFFADQQTNCRYACTHWGIGMEVEHDVKRENIEFLVKEMMEGEEGKKMKEKALEWKKKAEEATDVWDYLTQPRKAFPCKDCCVEMGSVESIKPHAVCVPYPAQGHVTPMMQLAKLLHSMGFFITFVNTEFNHRRYIRSKGSDFVKGLPDFQFETIPDGLPLSDRDATQNIPALCDSTRKNCLEPFLELLTKLNSSPQVPTVTCIVSDGVMSFAIKAAEVLGIPEIQFWTASACSFMGYLQFSELLKRGIFPFPNETFLTDGTLDKPIDWVPGMSNIRFRDLPSFFRANNPNDIMFDFLGSEAQNCLKAPAIIFNTFDELEHEVLEAIAVKFPRIYTIGPLRLLARHMLEEPSKSMNSSLWKEDTYCIEWLNKRELNSVVYVNYGSITVMSEKHLKEFAWGLANSKHPFLWIVRPDIVMGDSAILEDEFLEEIKDRGLITSWCNQYEVLSHPSVGVFLTHCGWNSTLEAISGGLPVICWPFFADQQTNCRYACTHWGIGMEVDYDVKRENIEFLVKEMMERHEGKKMKEKALEWKKKAEEATDVGGLSYCNFDRFVKEALKHG</sequence>
<evidence type="ECO:0000256" key="1">
    <source>
        <dbReference type="ARBA" id="ARBA00009995"/>
    </source>
</evidence>
<dbReference type="SUPFAM" id="SSF53756">
    <property type="entry name" value="UDP-Glycosyltransferase/glycogen phosphorylase"/>
    <property type="match status" value="2"/>
</dbReference>
<keyword evidence="2" id="KW-0328">Glycosyltransferase</keyword>
<name>A0ABR0QX27_GOSAR</name>
<dbReference type="PROSITE" id="PS00375">
    <property type="entry name" value="UDPGT"/>
    <property type="match status" value="2"/>
</dbReference>
<organism evidence="4 5">
    <name type="scientific">Gossypium arboreum</name>
    <name type="common">Tree cotton</name>
    <name type="synonym">Gossypium nanking</name>
    <dbReference type="NCBI Taxonomy" id="29729"/>
    <lineage>
        <taxon>Eukaryota</taxon>
        <taxon>Viridiplantae</taxon>
        <taxon>Streptophyta</taxon>
        <taxon>Embryophyta</taxon>
        <taxon>Tracheophyta</taxon>
        <taxon>Spermatophyta</taxon>
        <taxon>Magnoliopsida</taxon>
        <taxon>eudicotyledons</taxon>
        <taxon>Gunneridae</taxon>
        <taxon>Pentapetalae</taxon>
        <taxon>rosids</taxon>
        <taxon>malvids</taxon>
        <taxon>Malvales</taxon>
        <taxon>Malvaceae</taxon>
        <taxon>Malvoideae</taxon>
        <taxon>Gossypium</taxon>
    </lineage>
</organism>
<dbReference type="Gene3D" id="3.40.50.2000">
    <property type="entry name" value="Glycogen Phosphorylase B"/>
    <property type="match status" value="4"/>
</dbReference>
<evidence type="ECO:0008006" key="6">
    <source>
        <dbReference type="Google" id="ProtNLM"/>
    </source>
</evidence>
<evidence type="ECO:0000256" key="3">
    <source>
        <dbReference type="ARBA" id="ARBA00022679"/>
    </source>
</evidence>